<keyword evidence="4" id="KW-0702">S-nitrosylation</keyword>
<dbReference type="SMART" id="SM00947">
    <property type="entry name" value="Pro_CA"/>
    <property type="match status" value="1"/>
</dbReference>
<dbReference type="OrthoDB" id="10248475at2759"/>
<dbReference type="GO" id="GO:0015976">
    <property type="term" value="P:carbon utilization"/>
    <property type="evidence" value="ECO:0007669"/>
    <property type="project" value="InterPro"/>
</dbReference>
<evidence type="ECO:0000256" key="5">
    <source>
        <dbReference type="ARBA" id="ARBA00022833"/>
    </source>
</evidence>
<keyword evidence="8" id="KW-0479">Metal-binding</keyword>
<feature type="binding site" evidence="8">
    <location>
        <position position="134"/>
    </location>
    <ligand>
        <name>Zn(2+)</name>
        <dbReference type="ChEBI" id="CHEBI:29105"/>
    </ligand>
</feature>
<dbReference type="PANTHER" id="PTHR11002:SF45">
    <property type="entry name" value="CARBONIC ANHYDRASE"/>
    <property type="match status" value="1"/>
</dbReference>
<dbReference type="Gene3D" id="3.40.1050.10">
    <property type="entry name" value="Carbonic anhydrase"/>
    <property type="match status" value="1"/>
</dbReference>
<keyword evidence="12" id="KW-1185">Reference proteome</keyword>
<evidence type="ECO:0000256" key="3">
    <source>
        <dbReference type="ARBA" id="ARBA00012925"/>
    </source>
</evidence>
<comment type="function">
    <text evidence="1 9">Reversible hydration of carbon dioxide.</text>
</comment>
<keyword evidence="5 8" id="KW-0862">Zinc</keyword>
<dbReference type="InterPro" id="IPR001765">
    <property type="entry name" value="Carbonic_anhydrase"/>
</dbReference>
<dbReference type="PROSITE" id="PS00704">
    <property type="entry name" value="PROK_CO2_ANHYDRASE_1"/>
    <property type="match status" value="1"/>
</dbReference>
<dbReference type="GO" id="GO:0008270">
    <property type="term" value="F:zinc ion binding"/>
    <property type="evidence" value="ECO:0007669"/>
    <property type="project" value="UniProtKB-UniRule"/>
</dbReference>
<evidence type="ECO:0000256" key="8">
    <source>
        <dbReference type="PIRSR" id="PIRSR601765-1"/>
    </source>
</evidence>
<feature type="binding site" evidence="8">
    <location>
        <position position="137"/>
    </location>
    <ligand>
        <name>Zn(2+)</name>
        <dbReference type="ChEBI" id="CHEBI:29105"/>
    </ligand>
</feature>
<dbReference type="GO" id="GO:0004089">
    <property type="term" value="F:carbonate dehydratase activity"/>
    <property type="evidence" value="ECO:0007669"/>
    <property type="project" value="UniProtKB-UniRule"/>
</dbReference>
<evidence type="ECO:0000256" key="7">
    <source>
        <dbReference type="ARBA" id="ARBA00048348"/>
    </source>
</evidence>
<organism evidence="11 12">
    <name type="scientific">Lupinus albus</name>
    <name type="common">White lupine</name>
    <name type="synonym">Lupinus termis</name>
    <dbReference type="NCBI Taxonomy" id="3870"/>
    <lineage>
        <taxon>Eukaryota</taxon>
        <taxon>Viridiplantae</taxon>
        <taxon>Streptophyta</taxon>
        <taxon>Embryophyta</taxon>
        <taxon>Tracheophyta</taxon>
        <taxon>Spermatophyta</taxon>
        <taxon>Magnoliopsida</taxon>
        <taxon>eudicotyledons</taxon>
        <taxon>Gunneridae</taxon>
        <taxon>Pentapetalae</taxon>
        <taxon>rosids</taxon>
        <taxon>fabids</taxon>
        <taxon>Fabales</taxon>
        <taxon>Fabaceae</taxon>
        <taxon>Papilionoideae</taxon>
        <taxon>50 kb inversion clade</taxon>
        <taxon>genistoids sensu lato</taxon>
        <taxon>core genistoids</taxon>
        <taxon>Genisteae</taxon>
        <taxon>Lupinus</taxon>
    </lineage>
</organism>
<sequence>MATRSSEPATEEPKKLTRDEVTTELNEHSLPPFDPDVQRIIYGFTYFKLNNFDKNLELYKELALHQSPRFLIFACSDSRVSPDVILNFQPGEAFSARNIANMVPTYNQRDNGVGAIIEYAIEALKVSNILVIGHSKCGGIKRLMSHPEDGSPDYDFIDDWLKIGLPAKIKVLEEHPHANFEKQCELCEKESVNNSIVNLKTYPFVKKGVCDKSLKILGGYYDFVNGKFELWEYNSESITIPFSSPK</sequence>
<reference evidence="12" key="1">
    <citation type="journal article" date="2020" name="Nat. Commun.">
        <title>Genome sequence of the cluster root forming white lupin.</title>
        <authorList>
            <person name="Hufnagel B."/>
            <person name="Marques A."/>
            <person name="Soriano A."/>
            <person name="Marques L."/>
            <person name="Divol F."/>
            <person name="Doumas P."/>
            <person name="Sallet E."/>
            <person name="Mancinotti D."/>
            <person name="Carrere S."/>
            <person name="Marande W."/>
            <person name="Arribat S."/>
            <person name="Keller J."/>
            <person name="Huneau C."/>
            <person name="Blein T."/>
            <person name="Aime D."/>
            <person name="Laguerre M."/>
            <person name="Taylor J."/>
            <person name="Schubert V."/>
            <person name="Nelson M."/>
            <person name="Geu-Flores F."/>
            <person name="Crespi M."/>
            <person name="Gallardo-Guerrero K."/>
            <person name="Delaux P.-M."/>
            <person name="Salse J."/>
            <person name="Berges H."/>
            <person name="Guyot R."/>
            <person name="Gouzy J."/>
            <person name="Peret B."/>
        </authorList>
    </citation>
    <scope>NUCLEOTIDE SEQUENCE [LARGE SCALE GENOMIC DNA]</scope>
    <source>
        <strain evidence="12">cv. Amiga</strain>
    </source>
</reference>
<dbReference type="CDD" id="cd00884">
    <property type="entry name" value="beta_CA_cladeB"/>
    <property type="match status" value="1"/>
</dbReference>
<comment type="cofactor">
    <cofactor evidence="8">
        <name>Zn(2+)</name>
        <dbReference type="ChEBI" id="CHEBI:29105"/>
    </cofactor>
    <text evidence="8">Binds 1 zinc ion per subunit.</text>
</comment>
<dbReference type="EC" id="4.2.1.1" evidence="3 9"/>
<name>A0A6A4Q3H1_LUPAL</name>
<gene>
    <name evidence="11" type="ORF">Lalb_Chr08g0236471</name>
</gene>
<evidence type="ECO:0000313" key="11">
    <source>
        <dbReference type="EMBL" id="KAE9608507.1"/>
    </source>
</evidence>
<feature type="region of interest" description="Disordered" evidence="10">
    <location>
        <begin position="1"/>
        <end position="30"/>
    </location>
</feature>
<dbReference type="AlphaFoldDB" id="A0A6A4Q3H1"/>
<evidence type="ECO:0000256" key="6">
    <source>
        <dbReference type="ARBA" id="ARBA00023239"/>
    </source>
</evidence>
<keyword evidence="6 9" id="KW-0456">Lyase</keyword>
<dbReference type="FunFam" id="3.40.1050.10:FF:000003">
    <property type="entry name" value="Carbonic anhydrase"/>
    <property type="match status" value="1"/>
</dbReference>
<dbReference type="PROSITE" id="PS00705">
    <property type="entry name" value="PROK_CO2_ANHYDRASE_2"/>
    <property type="match status" value="1"/>
</dbReference>
<comment type="caution">
    <text evidence="11">The sequence shown here is derived from an EMBL/GenBank/DDBJ whole genome shotgun (WGS) entry which is preliminary data.</text>
</comment>
<dbReference type="PANTHER" id="PTHR11002">
    <property type="entry name" value="CARBONIC ANHYDRASE"/>
    <property type="match status" value="1"/>
</dbReference>
<feature type="binding site" evidence="8">
    <location>
        <position position="75"/>
    </location>
    <ligand>
        <name>Zn(2+)</name>
        <dbReference type="ChEBI" id="CHEBI:29105"/>
    </ligand>
</feature>
<proteinExistence type="inferred from homology"/>
<evidence type="ECO:0000256" key="9">
    <source>
        <dbReference type="RuleBase" id="RU003956"/>
    </source>
</evidence>
<feature type="compositionally biased region" description="Basic and acidic residues" evidence="10">
    <location>
        <begin position="11"/>
        <end position="27"/>
    </location>
</feature>
<evidence type="ECO:0000256" key="4">
    <source>
        <dbReference type="ARBA" id="ARBA00022799"/>
    </source>
</evidence>
<dbReference type="InterPro" id="IPR036874">
    <property type="entry name" value="Carbonic_anhydrase_sf"/>
</dbReference>
<comment type="catalytic activity">
    <reaction evidence="7 9">
        <text>hydrogencarbonate + H(+) = CO2 + H2O</text>
        <dbReference type="Rhea" id="RHEA:10748"/>
        <dbReference type="ChEBI" id="CHEBI:15377"/>
        <dbReference type="ChEBI" id="CHEBI:15378"/>
        <dbReference type="ChEBI" id="CHEBI:16526"/>
        <dbReference type="ChEBI" id="CHEBI:17544"/>
        <dbReference type="EC" id="4.2.1.1"/>
    </reaction>
</comment>
<protein>
    <recommendedName>
        <fullName evidence="3 9">Carbonic anhydrase</fullName>
        <ecNumber evidence="3 9">4.2.1.1</ecNumber>
    </recommendedName>
    <alternativeName>
        <fullName evidence="9">Carbonate dehydratase</fullName>
    </alternativeName>
</protein>
<evidence type="ECO:0000256" key="2">
    <source>
        <dbReference type="ARBA" id="ARBA00006217"/>
    </source>
</evidence>
<feature type="binding site" evidence="8">
    <location>
        <position position="77"/>
    </location>
    <ligand>
        <name>Zn(2+)</name>
        <dbReference type="ChEBI" id="CHEBI:29105"/>
    </ligand>
</feature>
<comment type="similarity">
    <text evidence="2 9">Belongs to the beta-class carbonic anhydrase family.</text>
</comment>
<accession>A0A6A4Q3H1</accession>
<dbReference type="Pfam" id="PF00484">
    <property type="entry name" value="Pro_CA"/>
    <property type="match status" value="1"/>
</dbReference>
<evidence type="ECO:0000256" key="10">
    <source>
        <dbReference type="SAM" id="MobiDB-lite"/>
    </source>
</evidence>
<dbReference type="InterPro" id="IPR045066">
    <property type="entry name" value="Beta_CA_cladeB"/>
</dbReference>
<evidence type="ECO:0000256" key="1">
    <source>
        <dbReference type="ARBA" id="ARBA00002904"/>
    </source>
</evidence>
<evidence type="ECO:0000313" key="12">
    <source>
        <dbReference type="Proteomes" id="UP000447434"/>
    </source>
</evidence>
<dbReference type="SUPFAM" id="SSF53056">
    <property type="entry name" value="beta-carbonic anhydrase, cab"/>
    <property type="match status" value="1"/>
</dbReference>
<dbReference type="Proteomes" id="UP000447434">
    <property type="component" value="Chromosome 8"/>
</dbReference>
<dbReference type="InterPro" id="IPR015892">
    <property type="entry name" value="Carbonic_anhydrase_CS"/>
</dbReference>
<dbReference type="EMBL" id="WOCE01000008">
    <property type="protein sequence ID" value="KAE9608507.1"/>
    <property type="molecule type" value="Genomic_DNA"/>
</dbReference>